<name>A0ABV2Q6N9_9BURK</name>
<feature type="chain" id="PRO_5046082612" description="DUF2782 domain-containing protein" evidence="2">
    <location>
        <begin position="25"/>
        <end position="121"/>
    </location>
</feature>
<accession>A0ABV2Q6N9</accession>
<dbReference type="EMBL" id="JBEPSH010000003">
    <property type="protein sequence ID" value="MET4576696.1"/>
    <property type="molecule type" value="Genomic_DNA"/>
</dbReference>
<protein>
    <recommendedName>
        <fullName evidence="5">DUF2782 domain-containing protein</fullName>
    </recommendedName>
</protein>
<feature type="compositionally biased region" description="Basic and acidic residues" evidence="1">
    <location>
        <begin position="40"/>
        <end position="73"/>
    </location>
</feature>
<keyword evidence="2" id="KW-0732">Signal</keyword>
<feature type="region of interest" description="Disordered" evidence="1">
    <location>
        <begin position="31"/>
        <end position="111"/>
    </location>
</feature>
<evidence type="ECO:0008006" key="5">
    <source>
        <dbReference type="Google" id="ProtNLM"/>
    </source>
</evidence>
<sequence>MRVSITTQAALLAATCLVGAAAFAQAPAPATAGNANAPVVREDPVQHDSRTQRIENIRIEDAGSRVDEVRSGGETKSITVQPKVGVPAYEVQPADRSGTGANSGETAPGGAGRRVWKVLNF</sequence>
<gene>
    <name evidence="3" type="ORF">ABIE13_001805</name>
</gene>
<dbReference type="RefSeq" id="WP_354442761.1">
    <property type="nucleotide sequence ID" value="NZ_JBEPSH010000003.1"/>
</dbReference>
<organism evidence="3 4">
    <name type="scientific">Ottowia thiooxydans</name>
    <dbReference type="NCBI Taxonomy" id="219182"/>
    <lineage>
        <taxon>Bacteria</taxon>
        <taxon>Pseudomonadati</taxon>
        <taxon>Pseudomonadota</taxon>
        <taxon>Betaproteobacteria</taxon>
        <taxon>Burkholderiales</taxon>
        <taxon>Comamonadaceae</taxon>
        <taxon>Ottowia</taxon>
    </lineage>
</organism>
<comment type="caution">
    <text evidence="3">The sequence shown here is derived from an EMBL/GenBank/DDBJ whole genome shotgun (WGS) entry which is preliminary data.</text>
</comment>
<feature type="signal peptide" evidence="2">
    <location>
        <begin position="1"/>
        <end position="24"/>
    </location>
</feature>
<evidence type="ECO:0000313" key="3">
    <source>
        <dbReference type="EMBL" id="MET4576696.1"/>
    </source>
</evidence>
<evidence type="ECO:0000256" key="2">
    <source>
        <dbReference type="SAM" id="SignalP"/>
    </source>
</evidence>
<keyword evidence="4" id="KW-1185">Reference proteome</keyword>
<evidence type="ECO:0000256" key="1">
    <source>
        <dbReference type="SAM" id="MobiDB-lite"/>
    </source>
</evidence>
<proteinExistence type="predicted"/>
<evidence type="ECO:0000313" key="4">
    <source>
        <dbReference type="Proteomes" id="UP001549320"/>
    </source>
</evidence>
<reference evidence="3 4" key="1">
    <citation type="submission" date="2024-06" db="EMBL/GenBank/DDBJ databases">
        <title>Sorghum-associated microbial communities from plants grown in Nebraska, USA.</title>
        <authorList>
            <person name="Schachtman D."/>
        </authorList>
    </citation>
    <scope>NUCLEOTIDE SEQUENCE [LARGE SCALE GENOMIC DNA]</scope>
    <source>
        <strain evidence="3 4">2709</strain>
    </source>
</reference>
<dbReference type="Proteomes" id="UP001549320">
    <property type="component" value="Unassembled WGS sequence"/>
</dbReference>